<feature type="binding site" evidence="5">
    <location>
        <position position="322"/>
    </location>
    <ligand>
        <name>glyoxylate</name>
        <dbReference type="ChEBI" id="CHEBI:36655"/>
    </ligand>
</feature>
<dbReference type="InterPro" id="IPR037396">
    <property type="entry name" value="FMN_HAD"/>
</dbReference>
<feature type="binding site" evidence="5">
    <location>
        <position position="319"/>
    </location>
    <ligand>
        <name>glyoxylate</name>
        <dbReference type="ChEBI" id="CHEBI:36655"/>
    </ligand>
</feature>
<dbReference type="SUPFAM" id="SSF51395">
    <property type="entry name" value="FMN-linked oxidoreductases"/>
    <property type="match status" value="1"/>
</dbReference>
<keyword evidence="2" id="KW-0560">Oxidoreductase</keyword>
<protein>
    <submittedName>
        <fullName evidence="7">Lactate 2-monooxygenase</fullName>
    </submittedName>
</protein>
<feature type="binding site" evidence="5">
    <location>
        <position position="184"/>
    </location>
    <ligand>
        <name>FMN</name>
        <dbReference type="ChEBI" id="CHEBI:58210"/>
    </ligand>
</feature>
<reference evidence="7 8" key="1">
    <citation type="submission" date="2019-12" db="EMBL/GenBank/DDBJ databases">
        <title>Nitratireductor arenosus sp. nov., Isolated from sea sand, Jeju island, South Korea.</title>
        <authorList>
            <person name="Kim W."/>
        </authorList>
    </citation>
    <scope>NUCLEOTIDE SEQUENCE [LARGE SCALE GENOMIC DNA]</scope>
    <source>
        <strain evidence="7 8">CAU 1489</strain>
    </source>
</reference>
<evidence type="ECO:0000256" key="2">
    <source>
        <dbReference type="ARBA" id="ARBA00023002"/>
    </source>
</evidence>
<feature type="binding site" evidence="5">
    <location>
        <position position="134"/>
    </location>
    <ligand>
        <name>FMN</name>
        <dbReference type="ChEBI" id="CHEBI:58210"/>
    </ligand>
</feature>
<dbReference type="PANTHER" id="PTHR10578">
    <property type="entry name" value="S -2-HYDROXY-ACID OXIDASE-RELATED"/>
    <property type="match status" value="1"/>
</dbReference>
<evidence type="ECO:0000256" key="4">
    <source>
        <dbReference type="PIRSR" id="PIRSR000138-1"/>
    </source>
</evidence>
<feature type="binding site" evidence="5">
    <location>
        <begin position="105"/>
        <end position="107"/>
    </location>
    <ligand>
        <name>FMN</name>
        <dbReference type="ChEBI" id="CHEBI:58210"/>
    </ligand>
</feature>
<dbReference type="InterPro" id="IPR000262">
    <property type="entry name" value="FMN-dep_DH"/>
</dbReference>
<name>A0A844QCJ0_9HYPH</name>
<evidence type="ECO:0000259" key="6">
    <source>
        <dbReference type="PROSITE" id="PS51349"/>
    </source>
</evidence>
<dbReference type="RefSeq" id="WP_156711610.1">
    <property type="nucleotide sequence ID" value="NZ_WPHG01000001.1"/>
</dbReference>
<dbReference type="InterPro" id="IPR012133">
    <property type="entry name" value="Alpha-hydoxy_acid_DH_FMN"/>
</dbReference>
<organism evidence="7 8">
    <name type="scientific">Nitratireductor arenosus</name>
    <dbReference type="NCBI Taxonomy" id="2682096"/>
    <lineage>
        <taxon>Bacteria</taxon>
        <taxon>Pseudomonadati</taxon>
        <taxon>Pseudomonadota</taxon>
        <taxon>Alphaproteobacteria</taxon>
        <taxon>Hyphomicrobiales</taxon>
        <taxon>Phyllobacteriaceae</taxon>
        <taxon>Nitratireductor</taxon>
    </lineage>
</organism>
<dbReference type="EMBL" id="WPHG01000001">
    <property type="protein sequence ID" value="MVA96697.1"/>
    <property type="molecule type" value="Genomic_DNA"/>
</dbReference>
<evidence type="ECO:0000256" key="1">
    <source>
        <dbReference type="ARBA" id="ARBA00001917"/>
    </source>
</evidence>
<dbReference type="PANTHER" id="PTHR10578:SF143">
    <property type="entry name" value="FMN-DEPENDENT ALPHA-HYDROXY ACID DEHYDROGENASE PB1A11.03"/>
    <property type="match status" value="1"/>
</dbReference>
<dbReference type="Gene3D" id="3.20.20.70">
    <property type="entry name" value="Aldolase class I"/>
    <property type="match status" value="1"/>
</dbReference>
<dbReference type="Pfam" id="PF01070">
    <property type="entry name" value="FMN_dh"/>
    <property type="match status" value="1"/>
</dbReference>
<feature type="binding site" evidence="5">
    <location>
        <position position="317"/>
    </location>
    <ligand>
        <name>FMN</name>
        <dbReference type="ChEBI" id="CHEBI:58210"/>
    </ligand>
</feature>
<feature type="binding site" evidence="5">
    <location>
        <begin position="349"/>
        <end position="353"/>
    </location>
    <ligand>
        <name>FMN</name>
        <dbReference type="ChEBI" id="CHEBI:58210"/>
    </ligand>
</feature>
<feature type="binding site" evidence="5">
    <location>
        <position position="193"/>
    </location>
    <ligand>
        <name>glyoxylate</name>
        <dbReference type="ChEBI" id="CHEBI:36655"/>
    </ligand>
</feature>
<keyword evidence="8" id="KW-1185">Reference proteome</keyword>
<keyword evidence="7" id="KW-0503">Monooxygenase</keyword>
<accession>A0A844QCJ0</accession>
<dbReference type="AlphaFoldDB" id="A0A844QCJ0"/>
<dbReference type="GO" id="GO:0004497">
    <property type="term" value="F:monooxygenase activity"/>
    <property type="evidence" value="ECO:0007669"/>
    <property type="project" value="UniProtKB-KW"/>
</dbReference>
<dbReference type="Proteomes" id="UP000463224">
    <property type="component" value="Unassembled WGS sequence"/>
</dbReference>
<dbReference type="PROSITE" id="PS51349">
    <property type="entry name" value="FMN_HYDROXY_ACID_DH_2"/>
    <property type="match status" value="1"/>
</dbReference>
<dbReference type="InterPro" id="IPR013785">
    <property type="entry name" value="Aldolase_TIM"/>
</dbReference>
<dbReference type="InterPro" id="IPR008259">
    <property type="entry name" value="FMN_hydac_DH_AS"/>
</dbReference>
<dbReference type="PROSITE" id="PS00557">
    <property type="entry name" value="FMN_HYDROXY_ACID_DH_1"/>
    <property type="match status" value="1"/>
</dbReference>
<evidence type="ECO:0000313" key="7">
    <source>
        <dbReference type="EMBL" id="MVA96697.1"/>
    </source>
</evidence>
<keyword evidence="5" id="KW-0285">Flavoprotein</keyword>
<feature type="binding site" evidence="5">
    <location>
        <position position="158"/>
    </location>
    <ligand>
        <name>FMN</name>
        <dbReference type="ChEBI" id="CHEBI:58210"/>
    </ligand>
</feature>
<comment type="cofactor">
    <cofactor evidence="1">
        <name>FMN</name>
        <dbReference type="ChEBI" id="CHEBI:58210"/>
    </cofactor>
</comment>
<feature type="domain" description="FMN hydroxy acid dehydrogenase" evidence="6">
    <location>
        <begin position="26"/>
        <end position="423"/>
    </location>
</feature>
<evidence type="ECO:0000256" key="5">
    <source>
        <dbReference type="PIRSR" id="PIRSR000138-2"/>
    </source>
</evidence>
<feature type="binding site" evidence="5">
    <location>
        <position position="295"/>
    </location>
    <ligand>
        <name>FMN</name>
        <dbReference type="ChEBI" id="CHEBI:58210"/>
    </ligand>
</feature>
<feature type="binding site" evidence="5">
    <location>
        <position position="52"/>
    </location>
    <ligand>
        <name>glyoxylate</name>
        <dbReference type="ChEBI" id="CHEBI:36655"/>
    </ligand>
</feature>
<comment type="caution">
    <text evidence="7">The sequence shown here is derived from an EMBL/GenBank/DDBJ whole genome shotgun (WGS) entry which is preliminary data.</text>
</comment>
<dbReference type="GO" id="GO:0010181">
    <property type="term" value="F:FMN binding"/>
    <property type="evidence" value="ECO:0007669"/>
    <property type="project" value="InterPro"/>
</dbReference>
<keyword evidence="5" id="KW-0288">FMN</keyword>
<dbReference type="PIRSF" id="PIRSF000138">
    <property type="entry name" value="Al-hdrx_acd_dh"/>
    <property type="match status" value="1"/>
</dbReference>
<feature type="binding site" evidence="5">
    <location>
        <position position="156"/>
    </location>
    <ligand>
        <name>FMN</name>
        <dbReference type="ChEBI" id="CHEBI:58210"/>
    </ligand>
</feature>
<gene>
    <name evidence="7" type="ORF">GN330_05475</name>
</gene>
<evidence type="ECO:0000313" key="8">
    <source>
        <dbReference type="Proteomes" id="UP000463224"/>
    </source>
</evidence>
<feature type="binding site" evidence="5">
    <location>
        <begin position="372"/>
        <end position="373"/>
    </location>
    <ligand>
        <name>FMN</name>
        <dbReference type="ChEBI" id="CHEBI:58210"/>
    </ligand>
</feature>
<evidence type="ECO:0000256" key="3">
    <source>
        <dbReference type="ARBA" id="ARBA00024042"/>
    </source>
</evidence>
<comment type="similarity">
    <text evidence="3">Belongs to the FMN-dependent alpha-hydroxy acid dehydrogenase family.</text>
</comment>
<feature type="active site" description="Proton acceptor" evidence="4">
    <location>
        <position position="319"/>
    </location>
</feature>
<proteinExistence type="inferred from homology"/>
<sequence>MTRDTGAVAPGRQRQMEIYVTGAGGARPTVPVSATRLEAEAARAMTQEAAAYVIGSAGLEASMAANRAAFGRHRFVPRVLRDVSARDLGVDLFGRRHRAPLLLAPIGVLELVHRQADLAVARAAAATQIGMVFSNQASVAMEDCAAALGTAPRWFQLYWSSDDDVVRSLLARAEKAGCEAIVVTLDTTLLGWRPRDLDLGYLPFLRGMGLAQYLSDPVFRSKIPARPPETGIRPRGAKLLATAYGLHRKGREFGLSMTAMRAAAAYFTATYSRPDLNWTDIGRLRAMTSLPIILKGIRHAVDARLAREHGVDGIVVSNHGGRQVDGETATLDALPGVAAAAGDLPVLLDSGIRTGADIAKALALGARAVLLGRPYVYGLALAGETGVREVIGNILAELDLTLALCGLDSIAALGPGCLAADGPPGRTEPIDGGKDQV</sequence>